<evidence type="ECO:0000256" key="3">
    <source>
        <dbReference type="ARBA" id="ARBA00022729"/>
    </source>
</evidence>
<protein>
    <recommendedName>
        <fullName evidence="10">Fiber protein Fb34</fullName>
    </recommendedName>
</protein>
<evidence type="ECO:0000313" key="8">
    <source>
        <dbReference type="EMBL" id="KAF3332658.1"/>
    </source>
</evidence>
<keyword evidence="3" id="KW-0732">Signal</keyword>
<gene>
    <name evidence="8" type="ORF">FCM35_KLT02235</name>
</gene>
<keyword evidence="2 7" id="KW-0812">Transmembrane</keyword>
<dbReference type="OrthoDB" id="2015495at2759"/>
<dbReference type="Proteomes" id="UP000623129">
    <property type="component" value="Unassembled WGS sequence"/>
</dbReference>
<evidence type="ECO:0000256" key="6">
    <source>
        <dbReference type="ARBA" id="ARBA00029467"/>
    </source>
</evidence>
<evidence type="ECO:0000256" key="7">
    <source>
        <dbReference type="SAM" id="Phobius"/>
    </source>
</evidence>
<dbReference type="PANTHER" id="PTHR31769">
    <property type="entry name" value="OS07G0462200 PROTEIN-RELATED"/>
    <property type="match status" value="1"/>
</dbReference>
<accession>A0A833R394</accession>
<dbReference type="Pfam" id="PF06749">
    <property type="entry name" value="DUF1218"/>
    <property type="match status" value="1"/>
</dbReference>
<evidence type="ECO:0000256" key="2">
    <source>
        <dbReference type="ARBA" id="ARBA00022692"/>
    </source>
</evidence>
<dbReference type="InterPro" id="IPR052222">
    <property type="entry name" value="DESIGUAL"/>
</dbReference>
<evidence type="ECO:0000313" key="9">
    <source>
        <dbReference type="Proteomes" id="UP000623129"/>
    </source>
</evidence>
<comment type="subcellular location">
    <subcellularLocation>
        <location evidence="1">Endomembrane system</location>
        <topology evidence="1">Multi-pass membrane protein</topology>
    </subcellularLocation>
</comment>
<reference evidence="8" key="1">
    <citation type="submission" date="2020-01" db="EMBL/GenBank/DDBJ databases">
        <title>Genome sequence of Kobresia littledalei, the first chromosome-level genome in the family Cyperaceae.</title>
        <authorList>
            <person name="Qu G."/>
        </authorList>
    </citation>
    <scope>NUCLEOTIDE SEQUENCE</scope>
    <source>
        <strain evidence="8">C.B.Clarke</strain>
        <tissue evidence="8">Leaf</tissue>
    </source>
</reference>
<organism evidence="8 9">
    <name type="scientific">Carex littledalei</name>
    <dbReference type="NCBI Taxonomy" id="544730"/>
    <lineage>
        <taxon>Eukaryota</taxon>
        <taxon>Viridiplantae</taxon>
        <taxon>Streptophyta</taxon>
        <taxon>Embryophyta</taxon>
        <taxon>Tracheophyta</taxon>
        <taxon>Spermatophyta</taxon>
        <taxon>Magnoliopsida</taxon>
        <taxon>Liliopsida</taxon>
        <taxon>Poales</taxon>
        <taxon>Cyperaceae</taxon>
        <taxon>Cyperoideae</taxon>
        <taxon>Cariceae</taxon>
        <taxon>Carex</taxon>
        <taxon>Carex subgen. Euthyceras</taxon>
    </lineage>
</organism>
<keyword evidence="4 7" id="KW-1133">Transmembrane helix</keyword>
<name>A0A833R394_9POAL</name>
<feature type="transmembrane region" description="Helical" evidence="7">
    <location>
        <begin position="53"/>
        <end position="72"/>
    </location>
</feature>
<dbReference type="EMBL" id="SWLB01000011">
    <property type="protein sequence ID" value="KAF3332658.1"/>
    <property type="molecule type" value="Genomic_DNA"/>
</dbReference>
<evidence type="ECO:0000256" key="1">
    <source>
        <dbReference type="ARBA" id="ARBA00004127"/>
    </source>
</evidence>
<evidence type="ECO:0000256" key="5">
    <source>
        <dbReference type="ARBA" id="ARBA00023136"/>
    </source>
</evidence>
<keyword evidence="5 7" id="KW-0472">Membrane</keyword>
<comment type="caution">
    <text evidence="8">The sequence shown here is derived from an EMBL/GenBank/DDBJ whole genome shotgun (WGS) entry which is preliminary data.</text>
</comment>
<comment type="similarity">
    <text evidence="6">Belongs to the DESIGUAL family.</text>
</comment>
<dbReference type="AlphaFoldDB" id="A0A833R394"/>
<keyword evidence="9" id="KW-1185">Reference proteome</keyword>
<feature type="transmembrane region" description="Helical" evidence="7">
    <location>
        <begin position="144"/>
        <end position="164"/>
    </location>
</feature>
<dbReference type="InterPro" id="IPR009606">
    <property type="entry name" value="DEAL/Modifying_wall_lignin1/2"/>
</dbReference>
<evidence type="ECO:0000256" key="4">
    <source>
        <dbReference type="ARBA" id="ARBA00022989"/>
    </source>
</evidence>
<feature type="transmembrane region" description="Helical" evidence="7">
    <location>
        <begin position="93"/>
        <end position="117"/>
    </location>
</feature>
<proteinExistence type="inferred from homology"/>
<dbReference type="GO" id="GO:0012505">
    <property type="term" value="C:endomembrane system"/>
    <property type="evidence" value="ECO:0007669"/>
    <property type="project" value="UniProtKB-SubCell"/>
</dbReference>
<evidence type="ECO:0008006" key="10">
    <source>
        <dbReference type="Google" id="ProtNLM"/>
    </source>
</evidence>
<sequence length="209" mass="22672">MGIAKSIAVVAAVTFLHVFAFLLAIGAESRRSTGKVVPDEYDERSYCVYDSDASTIYGVSAFFTLLVSQALISGVTRCLCFGRVLSTGGARTCAITSFVLSWITFLIAEACLIAGSVRNAYHTKYLGDYKKHDLVSCASLRKGVFAAAAAMTFLSLVFDLSYYWTFTRADTGGWVKHQNEMGVGMTDYGPNVRGREYNDNKGQVGGGRI</sequence>